<dbReference type="PANTHER" id="PTHR47829:SF1">
    <property type="entry name" value="HAD FAMILY PHOSPHATASE"/>
    <property type="match status" value="1"/>
</dbReference>
<dbReference type="InterPro" id="IPR002575">
    <property type="entry name" value="Aminoglycoside_PTrfase"/>
</dbReference>
<dbReference type="Proteomes" id="UP000241595">
    <property type="component" value="Unassembled WGS sequence"/>
</dbReference>
<dbReference type="CDD" id="cd05154">
    <property type="entry name" value="ACAD10_11_N-like"/>
    <property type="match status" value="1"/>
</dbReference>
<dbReference type="SUPFAM" id="SSF56112">
    <property type="entry name" value="Protein kinase-like (PK-like)"/>
    <property type="match status" value="1"/>
</dbReference>
<dbReference type="InterPro" id="IPR041726">
    <property type="entry name" value="ACAD10_11_N"/>
</dbReference>
<feature type="domain" description="Aminoglycoside phosphotransferase" evidence="1">
    <location>
        <begin position="47"/>
        <end position="287"/>
    </location>
</feature>
<dbReference type="InterPro" id="IPR011009">
    <property type="entry name" value="Kinase-like_dom_sf"/>
</dbReference>
<evidence type="ECO:0000313" key="3">
    <source>
        <dbReference type="Proteomes" id="UP000241595"/>
    </source>
</evidence>
<gene>
    <name evidence="2" type="ORF">MTAB308_3478</name>
</gene>
<protein>
    <submittedName>
        <fullName evidence="2">Predicted kinase, aminoglycoside phosphotransferase (APT) family</fullName>
    </submittedName>
</protein>
<sequence length="362" mass="39693">VVNLAGTGGGKQSRVTSTDRLEGLDLVALDRYLRSLGIGRDGKLRGEFISGGRSNLTFRVYDDATSWLVRRPPLHGLTPSAHDMAREYKVVAALQDTPVPVARTIALCEDDSVLGAPFQIVEFVAGQVVRRRAQLEAFSHTVIDGCVDSLIRVLVDLHSVDPNAVGLADFGKPSGYLERQVRRWGSQWELVRLPDDHRDTDVERLHSGLRQSIPQQSRTSIVHGDYRIDNTILDADDPTTVRAVVDWELSTLGDPLSDAALMCVYRDPALDLIVNAQAAWTSPLLPTADELADRYSLAAGLPLAHWEFYMALAYFKLAIIAAGIDFRRRMSDLASGTEPEHTPEVVAPLISRGLAELAKLPG</sequence>
<dbReference type="STRING" id="1841859.GCA_900157385_03480"/>
<keyword evidence="2" id="KW-0808">Transferase</keyword>
<accession>A0A2U3NET0</accession>
<dbReference type="InterPro" id="IPR052898">
    <property type="entry name" value="ACAD10-like"/>
</dbReference>
<dbReference type="AlphaFoldDB" id="A0A2U3NET0"/>
<evidence type="ECO:0000313" key="2">
    <source>
        <dbReference type="EMBL" id="SPM29980.1"/>
    </source>
</evidence>
<dbReference type="EMBL" id="FTRV01000015">
    <property type="protein sequence ID" value="SPM29980.1"/>
    <property type="molecule type" value="Genomic_DNA"/>
</dbReference>
<dbReference type="Gene3D" id="3.90.1200.10">
    <property type="match status" value="1"/>
</dbReference>
<dbReference type="PANTHER" id="PTHR47829">
    <property type="entry name" value="HYDROLASE, PUTATIVE (AFU_ORTHOLOGUE AFUA_1G12880)-RELATED"/>
    <property type="match status" value="1"/>
</dbReference>
<dbReference type="Gene3D" id="3.30.200.20">
    <property type="entry name" value="Phosphorylase Kinase, domain 1"/>
    <property type="match status" value="1"/>
</dbReference>
<reference evidence="2 3" key="1">
    <citation type="submission" date="2017-01" db="EMBL/GenBank/DDBJ databases">
        <authorList>
            <consortium name="Urmite Genomes"/>
        </authorList>
    </citation>
    <scope>NUCLEOTIDE SEQUENCE [LARGE SCALE GENOMIC DNA]</scope>
    <source>
        <strain evidence="2 3">AB308</strain>
    </source>
</reference>
<keyword evidence="3" id="KW-1185">Reference proteome</keyword>
<proteinExistence type="predicted"/>
<dbReference type="GO" id="GO:0016301">
    <property type="term" value="F:kinase activity"/>
    <property type="evidence" value="ECO:0007669"/>
    <property type="project" value="UniProtKB-KW"/>
</dbReference>
<organism evidence="2 3">
    <name type="scientific">Mycobacterium terramassiliense</name>
    <dbReference type="NCBI Taxonomy" id="1841859"/>
    <lineage>
        <taxon>Bacteria</taxon>
        <taxon>Bacillati</taxon>
        <taxon>Actinomycetota</taxon>
        <taxon>Actinomycetes</taxon>
        <taxon>Mycobacteriales</taxon>
        <taxon>Mycobacteriaceae</taxon>
        <taxon>Mycobacterium</taxon>
    </lineage>
</organism>
<evidence type="ECO:0000259" key="1">
    <source>
        <dbReference type="Pfam" id="PF01636"/>
    </source>
</evidence>
<keyword evidence="2" id="KW-0418">Kinase</keyword>
<dbReference type="Pfam" id="PF01636">
    <property type="entry name" value="APH"/>
    <property type="match status" value="1"/>
</dbReference>
<feature type="non-terminal residue" evidence="2">
    <location>
        <position position="1"/>
    </location>
</feature>
<name>A0A2U3NET0_9MYCO</name>